<protein>
    <submittedName>
        <fullName evidence="1">Uncharacterized protein</fullName>
    </submittedName>
</protein>
<dbReference type="EMBL" id="AJIL01000034">
    <property type="protein sequence ID" value="KNF00782.1"/>
    <property type="molecule type" value="Genomic_DNA"/>
</dbReference>
<dbReference type="AlphaFoldDB" id="A0A0L0VNJ8"/>
<sequence>MAEMAESESKPEHEMEHQRLGEQGDLVIEGFRNLISKYSSPSAWRNNRASIEEVMSSLSIDENGLKEKTFDRLHMTLPILKRHLTRLSRTLDPYNSTQETEMKFQTILRIQPKLESTMEHAKRYVALFYPEPTSAAVRTDDQHLKRLKSCRLHRIRSTFLEACPIICESLEAAIKLVEQMKMKDSPEQFERRSQEHSGLTWHLEEVARLIDSTIECIEGSEWDLALKDWQCELEGIEGLLGEIVGKIKPETDITHPSKKLVSEPVTQLAELMIPIIKVSRLFFNKLTRRGINTKRLPLITQMSSEQIESLAQAQGTLSDRLVNIIIHLYEADRGRGTVSHTVFIESAKHIKLCFEAPLLVVLLYLVPAIPDTEGFPAQNYYKKWFITWNTQRILAIDNFINFASLLGPDPL</sequence>
<gene>
    <name evidence="1" type="ORF">PSTG_05922</name>
</gene>
<dbReference type="Proteomes" id="UP000054564">
    <property type="component" value="Unassembled WGS sequence"/>
</dbReference>
<comment type="caution">
    <text evidence="1">The sequence shown here is derived from an EMBL/GenBank/DDBJ whole genome shotgun (WGS) entry which is preliminary data.</text>
</comment>
<dbReference type="PANTHER" id="PTHR33069:SF3">
    <property type="entry name" value="DYNEIN HEAVY CHAIN TAIL DOMAIN-CONTAINING PROTEIN"/>
    <property type="match status" value="1"/>
</dbReference>
<dbReference type="PANTHER" id="PTHR33069">
    <property type="entry name" value="CHROMOSOME 7, WHOLE GENOME SHOTGUN SEQUENCE-RELATED"/>
    <property type="match status" value="1"/>
</dbReference>
<proteinExistence type="predicted"/>
<evidence type="ECO:0000313" key="1">
    <source>
        <dbReference type="EMBL" id="KNF00782.1"/>
    </source>
</evidence>
<name>A0A0L0VNJ8_9BASI</name>
<keyword evidence="2" id="KW-1185">Reference proteome</keyword>
<accession>A0A0L0VNJ8</accession>
<reference evidence="2" key="1">
    <citation type="submission" date="2014-03" db="EMBL/GenBank/DDBJ databases">
        <title>The Genome Sequence of Puccinia striiformis f. sp. tritici PST-78.</title>
        <authorList>
            <consortium name="The Broad Institute Genome Sequencing Platform"/>
            <person name="Cuomo C."/>
            <person name="Hulbert S."/>
            <person name="Chen X."/>
            <person name="Walker B."/>
            <person name="Young S.K."/>
            <person name="Zeng Q."/>
            <person name="Gargeya S."/>
            <person name="Fitzgerald M."/>
            <person name="Haas B."/>
            <person name="Abouelleil A."/>
            <person name="Alvarado L."/>
            <person name="Arachchi H.M."/>
            <person name="Berlin A.M."/>
            <person name="Chapman S.B."/>
            <person name="Goldberg J."/>
            <person name="Griggs A."/>
            <person name="Gujja S."/>
            <person name="Hansen M."/>
            <person name="Howarth C."/>
            <person name="Imamovic A."/>
            <person name="Larimer J."/>
            <person name="McCowan C."/>
            <person name="Montmayeur A."/>
            <person name="Murphy C."/>
            <person name="Neiman D."/>
            <person name="Pearson M."/>
            <person name="Priest M."/>
            <person name="Roberts A."/>
            <person name="Saif S."/>
            <person name="Shea T."/>
            <person name="Sisk P."/>
            <person name="Sykes S."/>
            <person name="Wortman J."/>
            <person name="Nusbaum C."/>
            <person name="Birren B."/>
        </authorList>
    </citation>
    <scope>NUCLEOTIDE SEQUENCE [LARGE SCALE GENOMIC DNA]</scope>
    <source>
        <strain evidence="2">race PST-78</strain>
    </source>
</reference>
<organism evidence="1 2">
    <name type="scientific">Puccinia striiformis f. sp. tritici PST-78</name>
    <dbReference type="NCBI Taxonomy" id="1165861"/>
    <lineage>
        <taxon>Eukaryota</taxon>
        <taxon>Fungi</taxon>
        <taxon>Dikarya</taxon>
        <taxon>Basidiomycota</taxon>
        <taxon>Pucciniomycotina</taxon>
        <taxon>Pucciniomycetes</taxon>
        <taxon>Pucciniales</taxon>
        <taxon>Pucciniaceae</taxon>
        <taxon>Puccinia</taxon>
    </lineage>
</organism>
<evidence type="ECO:0000313" key="2">
    <source>
        <dbReference type="Proteomes" id="UP000054564"/>
    </source>
</evidence>